<name>A0A1C7LTR0_GRIFR</name>
<evidence type="ECO:0000313" key="7">
    <source>
        <dbReference type="Proteomes" id="UP000092993"/>
    </source>
</evidence>
<dbReference type="PANTHER" id="PTHR13315:SF4">
    <property type="entry name" value="METALLOPHOSPHOESTERASE, ISOFORM E"/>
    <property type="match status" value="1"/>
</dbReference>
<dbReference type="STRING" id="5627.A0A1C7LTR0"/>
<keyword evidence="4" id="KW-0472">Membrane</keyword>
<dbReference type="GO" id="GO:0006506">
    <property type="term" value="P:GPI anchor biosynthetic process"/>
    <property type="evidence" value="ECO:0007669"/>
    <property type="project" value="InterPro"/>
</dbReference>
<accession>A0A1C7LTR0</accession>
<dbReference type="OMA" id="GPYRGHW"/>
<dbReference type="PANTHER" id="PTHR13315">
    <property type="entry name" value="METALLO PHOSPHOESTERASE RELATED"/>
    <property type="match status" value="1"/>
</dbReference>
<dbReference type="GO" id="GO:0005783">
    <property type="term" value="C:endoplasmic reticulum"/>
    <property type="evidence" value="ECO:0007669"/>
    <property type="project" value="TreeGrafter"/>
</dbReference>
<keyword evidence="7" id="KW-1185">Reference proteome</keyword>
<protein>
    <recommendedName>
        <fullName evidence="5">Calcineurin-like phosphoesterase domain-containing protein</fullName>
    </recommendedName>
</protein>
<evidence type="ECO:0000313" key="6">
    <source>
        <dbReference type="EMBL" id="OBZ68205.1"/>
    </source>
</evidence>
<reference evidence="6 7" key="1">
    <citation type="submission" date="2016-03" db="EMBL/GenBank/DDBJ databases">
        <title>Whole genome sequencing of Grifola frondosa 9006-11.</title>
        <authorList>
            <person name="Min B."/>
            <person name="Park H."/>
            <person name="Kim J.-G."/>
            <person name="Cho H."/>
            <person name="Oh Y.-L."/>
            <person name="Kong W.-S."/>
            <person name="Choi I.-G."/>
        </authorList>
    </citation>
    <scope>NUCLEOTIDE SEQUENCE [LARGE SCALE GENOMIC DNA]</scope>
    <source>
        <strain evidence="6 7">9006-11</strain>
    </source>
</reference>
<dbReference type="Gene3D" id="3.60.21.10">
    <property type="match status" value="1"/>
</dbReference>
<dbReference type="OrthoDB" id="5977743at2759"/>
<dbReference type="InterPro" id="IPR029052">
    <property type="entry name" value="Metallo-depent_PP-like"/>
</dbReference>
<organism evidence="6 7">
    <name type="scientific">Grifola frondosa</name>
    <name type="common">Maitake</name>
    <name type="synonym">Polyporus frondosus</name>
    <dbReference type="NCBI Taxonomy" id="5627"/>
    <lineage>
        <taxon>Eukaryota</taxon>
        <taxon>Fungi</taxon>
        <taxon>Dikarya</taxon>
        <taxon>Basidiomycota</taxon>
        <taxon>Agaricomycotina</taxon>
        <taxon>Agaricomycetes</taxon>
        <taxon>Polyporales</taxon>
        <taxon>Grifolaceae</taxon>
        <taxon>Grifola</taxon>
    </lineage>
</organism>
<keyword evidence="3" id="KW-1133">Transmembrane helix</keyword>
<dbReference type="Pfam" id="PF00149">
    <property type="entry name" value="Metallophos"/>
    <property type="match status" value="1"/>
</dbReference>
<dbReference type="Proteomes" id="UP000092993">
    <property type="component" value="Unassembled WGS sequence"/>
</dbReference>
<dbReference type="GO" id="GO:0016020">
    <property type="term" value="C:membrane"/>
    <property type="evidence" value="ECO:0007669"/>
    <property type="project" value="UniProtKB-SubCell"/>
</dbReference>
<dbReference type="AlphaFoldDB" id="A0A1C7LTR0"/>
<dbReference type="SUPFAM" id="SSF56300">
    <property type="entry name" value="Metallo-dependent phosphatases"/>
    <property type="match status" value="1"/>
</dbReference>
<feature type="domain" description="Calcineurin-like phosphoesterase" evidence="5">
    <location>
        <begin position="53"/>
        <end position="293"/>
    </location>
</feature>
<dbReference type="EMBL" id="LUGG01000022">
    <property type="protein sequence ID" value="OBZ68205.1"/>
    <property type="molecule type" value="Genomic_DNA"/>
</dbReference>
<evidence type="ECO:0000256" key="2">
    <source>
        <dbReference type="ARBA" id="ARBA00022692"/>
    </source>
</evidence>
<dbReference type="GO" id="GO:0016787">
    <property type="term" value="F:hydrolase activity"/>
    <property type="evidence" value="ECO:0007669"/>
    <property type="project" value="InterPro"/>
</dbReference>
<evidence type="ECO:0000256" key="1">
    <source>
        <dbReference type="ARBA" id="ARBA00004141"/>
    </source>
</evidence>
<sequence>MPILCPRLVNVLRILWVTVVVWYELGTFFYHVASCPWPDTSLLSSTGPSPTHILIVADPQVLDHRSYPDRGAWLMLFSQLMVDLNLRKSWRAAMRMRPDAVVFLGDMMDDGRFAMSDEEYESYYRRFRSIFKTDDSLPSYYLPGNHDIGLGSSYLFSNDARERYISHFGPLNQQIEIANHTLLLVDALKLVEEDQQRARSGVSYAHWAAAMPGGTIEFVQTFATDEDHSPVVLFLHVPLARPEGTSCGPRRERGTIRQGTGFGYQNTLSSQASQFLLQGTRPSIVFSGDDHDYCEYVHTIAPTEGTKLSRPISVLEVTVKSFSMAMGVHRPGYQLLSLIPTSDIPLTTEASLAHTLVFSRIKSESIFRYTYRCSWPLLSCSSSQAWVVHVRGIVERPTFELTNRKPDVSYALPLPSSSRSERRTAWTRSWTFSLGGRRRRITLSSGLFVSLLSCLCTKASDRSRQGFLRGFLLDVCDVAWAPVLLFAVIACWAF</sequence>
<evidence type="ECO:0000256" key="4">
    <source>
        <dbReference type="ARBA" id="ARBA00023136"/>
    </source>
</evidence>
<dbReference type="InterPro" id="IPR004843">
    <property type="entry name" value="Calcineurin-like_PHP"/>
</dbReference>
<keyword evidence="2" id="KW-0812">Transmembrane</keyword>
<comment type="subcellular location">
    <subcellularLocation>
        <location evidence="1">Membrane</location>
        <topology evidence="1">Multi-pass membrane protein</topology>
    </subcellularLocation>
</comment>
<evidence type="ECO:0000256" key="3">
    <source>
        <dbReference type="ARBA" id="ARBA00022989"/>
    </source>
</evidence>
<proteinExistence type="predicted"/>
<gene>
    <name evidence="6" type="ORF">A0H81_11822</name>
</gene>
<dbReference type="InterPro" id="IPR033308">
    <property type="entry name" value="PGAP5/Cdc1/Ted1"/>
</dbReference>
<comment type="caution">
    <text evidence="6">The sequence shown here is derived from an EMBL/GenBank/DDBJ whole genome shotgun (WGS) entry which is preliminary data.</text>
</comment>
<evidence type="ECO:0000259" key="5">
    <source>
        <dbReference type="Pfam" id="PF00149"/>
    </source>
</evidence>